<dbReference type="eggNOG" id="ENOG5033CNG">
    <property type="taxonomic scope" value="Bacteria"/>
</dbReference>
<feature type="chain" id="PRO_5003234165" evidence="2">
    <location>
        <begin position="39"/>
        <end position="320"/>
    </location>
</feature>
<organism evidence="4">
    <name type="scientific">Granulicella tundricola (strain ATCC BAA-1859 / DSM 23138 / MP5ACTX9)</name>
    <dbReference type="NCBI Taxonomy" id="1198114"/>
    <lineage>
        <taxon>Bacteria</taxon>
        <taxon>Pseudomonadati</taxon>
        <taxon>Acidobacteriota</taxon>
        <taxon>Terriglobia</taxon>
        <taxon>Terriglobales</taxon>
        <taxon>Acidobacteriaceae</taxon>
        <taxon>Granulicella</taxon>
    </lineage>
</organism>
<protein>
    <submittedName>
        <fullName evidence="3">Uncharacterized protein</fullName>
    </submittedName>
</protein>
<dbReference type="RefSeq" id="WP_013580736.1">
    <property type="nucleotide sequence ID" value="NC_015064.1"/>
</dbReference>
<name>E8X4L0_GRATM</name>
<feature type="signal peptide" evidence="2">
    <location>
        <begin position="1"/>
        <end position="38"/>
    </location>
</feature>
<accession>E8X4L0</accession>
<evidence type="ECO:0000313" key="4">
    <source>
        <dbReference type="Proteomes" id="UP000000343"/>
    </source>
</evidence>
<dbReference type="PaxDb" id="1198114-AciX9_2383"/>
<reference evidence="4" key="1">
    <citation type="submission" date="2011-01" db="EMBL/GenBank/DDBJ databases">
        <title>Complete sequence of chromosome of Acidobacterium sp. MP5ACTX9.</title>
        <authorList>
            <consortium name="US DOE Joint Genome Institute"/>
            <person name="Lucas S."/>
            <person name="Copeland A."/>
            <person name="Lapidus A."/>
            <person name="Cheng J.-F."/>
            <person name="Goodwin L."/>
            <person name="Pitluck S."/>
            <person name="Teshima H."/>
            <person name="Detter J.C."/>
            <person name="Han C."/>
            <person name="Tapia R."/>
            <person name="Land M."/>
            <person name="Hauser L."/>
            <person name="Kyrpides N."/>
            <person name="Ivanova N."/>
            <person name="Ovchinnikova G."/>
            <person name="Pagani I."/>
            <person name="Rawat S.R."/>
            <person name="Mannisto M."/>
            <person name="Haggblom M.M."/>
            <person name="Woyke T."/>
        </authorList>
    </citation>
    <scope>NUCLEOTIDE SEQUENCE [LARGE SCALE GENOMIC DNA]</scope>
    <source>
        <strain evidence="4">MP5ACTX9</strain>
    </source>
</reference>
<feature type="region of interest" description="Disordered" evidence="1">
    <location>
        <begin position="39"/>
        <end position="62"/>
    </location>
</feature>
<dbReference type="AlphaFoldDB" id="E8X4L0"/>
<dbReference type="OrthoDB" id="117742at2"/>
<dbReference type="KEGG" id="acm:AciX9_2383"/>
<gene>
    <name evidence="3" type="ordered locus">AciX9_2383</name>
</gene>
<evidence type="ECO:0000256" key="1">
    <source>
        <dbReference type="SAM" id="MobiDB-lite"/>
    </source>
</evidence>
<dbReference type="STRING" id="1198114.AciX9_2383"/>
<keyword evidence="4" id="KW-1185">Reference proteome</keyword>
<sequence>MRSRVRSTKRKTILGNAAPSVRALTTLLLLSLAPLAHSQHPAQPHTQPDQWKSSVGDPLARNPRDWAADAAANEKEAIQFNGVYVRYRIHMVGARGDQIRDVLESKDGTVARLIFKENRPLTSEEDAAEHQRLQDMLDSPSAFAKHVKGDQSGKKLATDLVALMPDAMLFTYTPGQPQRGNKENKGEPADIVMDFKPNPAWNPPTMTSEALTGLQGRVWIDRRTRHMVRLEGDIFRPVNLGFGMVARIAPGGKVTLEQVGLTDQRWIFSHFVEHVTVRALMVKTFKENSEIDGFDFTQVKPMTYQEAIKALLDTPLPHSL</sequence>
<evidence type="ECO:0000256" key="2">
    <source>
        <dbReference type="SAM" id="SignalP"/>
    </source>
</evidence>
<dbReference type="HOGENOM" id="CLU_076362_0_0_0"/>
<dbReference type="Proteomes" id="UP000000343">
    <property type="component" value="Chromosome"/>
</dbReference>
<evidence type="ECO:0000313" key="3">
    <source>
        <dbReference type="EMBL" id="ADW69420.1"/>
    </source>
</evidence>
<feature type="compositionally biased region" description="Polar residues" evidence="1">
    <location>
        <begin position="40"/>
        <end position="53"/>
    </location>
</feature>
<keyword evidence="2" id="KW-0732">Signal</keyword>
<proteinExistence type="predicted"/>
<dbReference type="EMBL" id="CP002480">
    <property type="protein sequence ID" value="ADW69420.1"/>
    <property type="molecule type" value="Genomic_DNA"/>
</dbReference>